<evidence type="ECO:0000256" key="1">
    <source>
        <dbReference type="SAM" id="MobiDB-lite"/>
    </source>
</evidence>
<keyword evidence="3" id="KW-1185">Reference proteome</keyword>
<sequence>MSRTLASLFAVRGCHHPLPDRVHRQPGGDPIGLGSGIHPRPLRLPSLSWPLCLAAWSFGEAAVRRRCSRPPLSSWLPHPAAWSFSVVSSWGKTRKAPSQPHSSGRSDCLLYPGRLVLRASPWAWSARPWRSWAAAGRLSFPGRPVPRPGSQARPTQPQRHFSPAGCPPLPGRYVLGHEPPVGLAGLQRSSNAAGCRGPALRGRGVFQVPQTDRLLNVGAPLQQEILRLGRLQELPSRLGLHLPGRVYQFPRL</sequence>
<evidence type="ECO:0000313" key="2">
    <source>
        <dbReference type="EMBL" id="KAJ1201880.1"/>
    </source>
</evidence>
<dbReference type="Proteomes" id="UP001066276">
    <property type="component" value="Chromosome 2_1"/>
</dbReference>
<accession>A0AAV7VMP2</accession>
<reference evidence="2" key="1">
    <citation type="journal article" date="2022" name="bioRxiv">
        <title>Sequencing and chromosome-scale assembly of the giantPleurodeles waltlgenome.</title>
        <authorList>
            <person name="Brown T."/>
            <person name="Elewa A."/>
            <person name="Iarovenko S."/>
            <person name="Subramanian E."/>
            <person name="Araus A.J."/>
            <person name="Petzold A."/>
            <person name="Susuki M."/>
            <person name="Suzuki K.-i.T."/>
            <person name="Hayashi T."/>
            <person name="Toyoda A."/>
            <person name="Oliveira C."/>
            <person name="Osipova E."/>
            <person name="Leigh N.D."/>
            <person name="Simon A."/>
            <person name="Yun M.H."/>
        </authorList>
    </citation>
    <scope>NUCLEOTIDE SEQUENCE</scope>
    <source>
        <strain evidence="2">20211129_DDA</strain>
        <tissue evidence="2">Liver</tissue>
    </source>
</reference>
<dbReference type="EMBL" id="JANPWB010000003">
    <property type="protein sequence ID" value="KAJ1201880.1"/>
    <property type="molecule type" value="Genomic_DNA"/>
</dbReference>
<evidence type="ECO:0000313" key="3">
    <source>
        <dbReference type="Proteomes" id="UP001066276"/>
    </source>
</evidence>
<dbReference type="AlphaFoldDB" id="A0AAV7VMP2"/>
<name>A0AAV7VMP2_PLEWA</name>
<protein>
    <submittedName>
        <fullName evidence="2">Uncharacterized protein</fullName>
    </submittedName>
</protein>
<comment type="caution">
    <text evidence="2">The sequence shown here is derived from an EMBL/GenBank/DDBJ whole genome shotgun (WGS) entry which is preliminary data.</text>
</comment>
<feature type="region of interest" description="Disordered" evidence="1">
    <location>
        <begin position="142"/>
        <end position="161"/>
    </location>
</feature>
<organism evidence="2 3">
    <name type="scientific">Pleurodeles waltl</name>
    <name type="common">Iberian ribbed newt</name>
    <dbReference type="NCBI Taxonomy" id="8319"/>
    <lineage>
        <taxon>Eukaryota</taxon>
        <taxon>Metazoa</taxon>
        <taxon>Chordata</taxon>
        <taxon>Craniata</taxon>
        <taxon>Vertebrata</taxon>
        <taxon>Euteleostomi</taxon>
        <taxon>Amphibia</taxon>
        <taxon>Batrachia</taxon>
        <taxon>Caudata</taxon>
        <taxon>Salamandroidea</taxon>
        <taxon>Salamandridae</taxon>
        <taxon>Pleurodelinae</taxon>
        <taxon>Pleurodeles</taxon>
    </lineage>
</organism>
<gene>
    <name evidence="2" type="ORF">NDU88_005684</name>
</gene>
<proteinExistence type="predicted"/>